<dbReference type="Proteomes" id="UP001234178">
    <property type="component" value="Unassembled WGS sequence"/>
</dbReference>
<sequence length="172" mass="18821">MGSGNSAPVPSGVTASPSLTSIIQRDDVSDTTDGDTPAIQFEKEYLATVNALQDRLDVLERLVLVQHRSEEVLQQKIEVIKKLRDMAESLETKPHMNVIIATSTTTSTNLPSSLDNVYSAYRGTPTPMTKTVQTPTNAFIVTDVIQVVRICNKLGETPIVQKLHKMGLDVED</sequence>
<feature type="region of interest" description="Disordered" evidence="2">
    <location>
        <begin position="1"/>
        <end position="36"/>
    </location>
</feature>
<comment type="caution">
    <text evidence="3">The sequence shown here is derived from an EMBL/GenBank/DDBJ whole genome shotgun (WGS) entry which is preliminary data.</text>
</comment>
<evidence type="ECO:0000313" key="3">
    <source>
        <dbReference type="EMBL" id="KAK4036307.1"/>
    </source>
</evidence>
<name>A0ABR0B3N4_9CRUS</name>
<dbReference type="EMBL" id="JAOYFB010000040">
    <property type="protein sequence ID" value="KAK4036307.1"/>
    <property type="molecule type" value="Genomic_DNA"/>
</dbReference>
<proteinExistence type="predicted"/>
<evidence type="ECO:0000256" key="2">
    <source>
        <dbReference type="SAM" id="MobiDB-lite"/>
    </source>
</evidence>
<protein>
    <submittedName>
        <fullName evidence="3">Uncharacterized protein</fullName>
    </submittedName>
</protein>
<reference evidence="3 4" key="1">
    <citation type="journal article" date="2023" name="Nucleic Acids Res.">
        <title>The hologenome of Daphnia magna reveals possible DNA methylation and microbiome-mediated evolution of the host genome.</title>
        <authorList>
            <person name="Chaturvedi A."/>
            <person name="Li X."/>
            <person name="Dhandapani V."/>
            <person name="Marshall H."/>
            <person name="Kissane S."/>
            <person name="Cuenca-Cambronero M."/>
            <person name="Asole G."/>
            <person name="Calvet F."/>
            <person name="Ruiz-Romero M."/>
            <person name="Marangio P."/>
            <person name="Guigo R."/>
            <person name="Rago D."/>
            <person name="Mirbahai L."/>
            <person name="Eastwood N."/>
            <person name="Colbourne J.K."/>
            <person name="Zhou J."/>
            <person name="Mallon E."/>
            <person name="Orsini L."/>
        </authorList>
    </citation>
    <scope>NUCLEOTIDE SEQUENCE [LARGE SCALE GENOMIC DNA]</scope>
    <source>
        <strain evidence="3">LRV0_1</strain>
    </source>
</reference>
<keyword evidence="4" id="KW-1185">Reference proteome</keyword>
<keyword evidence="1" id="KW-0175">Coiled coil</keyword>
<gene>
    <name evidence="3" type="ORF">OUZ56_028368</name>
</gene>
<organism evidence="3 4">
    <name type="scientific">Daphnia magna</name>
    <dbReference type="NCBI Taxonomy" id="35525"/>
    <lineage>
        <taxon>Eukaryota</taxon>
        <taxon>Metazoa</taxon>
        <taxon>Ecdysozoa</taxon>
        <taxon>Arthropoda</taxon>
        <taxon>Crustacea</taxon>
        <taxon>Branchiopoda</taxon>
        <taxon>Diplostraca</taxon>
        <taxon>Cladocera</taxon>
        <taxon>Anomopoda</taxon>
        <taxon>Daphniidae</taxon>
        <taxon>Daphnia</taxon>
    </lineage>
</organism>
<feature type="compositionally biased region" description="Polar residues" evidence="2">
    <location>
        <begin position="1"/>
        <end position="23"/>
    </location>
</feature>
<accession>A0ABR0B3N4</accession>
<feature type="coiled-coil region" evidence="1">
    <location>
        <begin position="42"/>
        <end position="93"/>
    </location>
</feature>
<evidence type="ECO:0000256" key="1">
    <source>
        <dbReference type="SAM" id="Coils"/>
    </source>
</evidence>
<evidence type="ECO:0000313" key="4">
    <source>
        <dbReference type="Proteomes" id="UP001234178"/>
    </source>
</evidence>